<comment type="caution">
    <text evidence="4">The sequence shown here is derived from an EMBL/GenBank/DDBJ whole genome shotgun (WGS) entry which is preliminary data.</text>
</comment>
<dbReference type="GO" id="GO:0008236">
    <property type="term" value="F:serine-type peptidase activity"/>
    <property type="evidence" value="ECO:0007669"/>
    <property type="project" value="InterPro"/>
</dbReference>
<organism evidence="4 5">
    <name type="scientific">Chthoniobacter flavus Ellin428</name>
    <dbReference type="NCBI Taxonomy" id="497964"/>
    <lineage>
        <taxon>Bacteria</taxon>
        <taxon>Pseudomonadati</taxon>
        <taxon>Verrucomicrobiota</taxon>
        <taxon>Spartobacteria</taxon>
        <taxon>Chthoniobacterales</taxon>
        <taxon>Chthoniobacteraceae</taxon>
        <taxon>Chthoniobacter</taxon>
    </lineage>
</organism>
<dbReference type="Pfam" id="PF00326">
    <property type="entry name" value="Peptidase_S9"/>
    <property type="match status" value="1"/>
</dbReference>
<feature type="domain" description="Peptidase S9 prolyl oligopeptidase catalytic" evidence="3">
    <location>
        <begin position="230"/>
        <end position="325"/>
    </location>
</feature>
<dbReference type="STRING" id="497964.CfE428DRAFT_3319"/>
<feature type="chain" id="PRO_5002800380" description="Peptidase S9 prolyl oligopeptidase catalytic domain-containing protein" evidence="2">
    <location>
        <begin position="28"/>
        <end position="453"/>
    </location>
</feature>
<dbReference type="AlphaFoldDB" id="B4D331"/>
<keyword evidence="2" id="KW-0732">Signal</keyword>
<dbReference type="InterPro" id="IPR029058">
    <property type="entry name" value="AB_hydrolase_fold"/>
</dbReference>
<reference evidence="4 5" key="1">
    <citation type="journal article" date="2011" name="J. Bacteriol.">
        <title>Genome sequence of Chthoniobacter flavus Ellin428, an aerobic heterotrophic soil bacterium.</title>
        <authorList>
            <person name="Kant R."/>
            <person name="van Passel M.W."/>
            <person name="Palva A."/>
            <person name="Lucas S."/>
            <person name="Lapidus A."/>
            <person name="Glavina Del Rio T."/>
            <person name="Dalin E."/>
            <person name="Tice H."/>
            <person name="Bruce D."/>
            <person name="Goodwin L."/>
            <person name="Pitluck S."/>
            <person name="Larimer F.W."/>
            <person name="Land M.L."/>
            <person name="Hauser L."/>
            <person name="Sangwan P."/>
            <person name="de Vos W.M."/>
            <person name="Janssen P.H."/>
            <person name="Smidt H."/>
        </authorList>
    </citation>
    <scope>NUCLEOTIDE SEQUENCE [LARGE SCALE GENOMIC DNA]</scope>
    <source>
        <strain evidence="4 5">Ellin428</strain>
    </source>
</reference>
<proteinExistence type="predicted"/>
<dbReference type="Proteomes" id="UP000005824">
    <property type="component" value="Unassembled WGS sequence"/>
</dbReference>
<dbReference type="GO" id="GO:0006508">
    <property type="term" value="P:proteolysis"/>
    <property type="evidence" value="ECO:0007669"/>
    <property type="project" value="InterPro"/>
</dbReference>
<sequence precursor="true">MTPTVLTSRPLRLVLAVAAVLGTQAFAQTPTAPAPVRAVPPPGVQIPAGDRAELEAGVIALGKDITVAKHNLASKPDMFALLPDVIIFHKAVDWALKYDEFFDVKQVATAKKLLEMGNQRLSELKAGKPSWNGATGLVPRGYISKIDGSVQPYGMVVPDDFVPSKDITQPGLTKARRLDFWCHGRGEKLSELDFLNQRLTSKGEYTPPGAFVLHLYGRYCCANKFAGEVDLFEALRNAEEHYNIDRSKLVVRGFSMGGASVWQFGTHFAGKWAAINPGAGFGDTKEFMKLGTTPDKPLPPDWEQTLWKWYDSKDYVSNLANTTTVAYSGEIDGQKEAADLMIYSARKEAGTPNPKMGELKVVAPGDGSSKAAEAHVTGTAPGCGDVSRHRPAGAAQDQGRGEAGSGESGGCRGEQAASTLTPRKCISPLIPSSTQRWIGSRSREWTRNGSEPM</sequence>
<evidence type="ECO:0000259" key="3">
    <source>
        <dbReference type="Pfam" id="PF00326"/>
    </source>
</evidence>
<dbReference type="InParanoid" id="B4D331"/>
<evidence type="ECO:0000313" key="4">
    <source>
        <dbReference type="EMBL" id="EDY19142.1"/>
    </source>
</evidence>
<evidence type="ECO:0000256" key="1">
    <source>
        <dbReference type="SAM" id="MobiDB-lite"/>
    </source>
</evidence>
<dbReference type="eggNOG" id="COG1506">
    <property type="taxonomic scope" value="Bacteria"/>
</dbReference>
<evidence type="ECO:0000313" key="5">
    <source>
        <dbReference type="Proteomes" id="UP000005824"/>
    </source>
</evidence>
<gene>
    <name evidence="4" type="ORF">CfE428DRAFT_3319</name>
</gene>
<accession>B4D331</accession>
<evidence type="ECO:0000256" key="2">
    <source>
        <dbReference type="SAM" id="SignalP"/>
    </source>
</evidence>
<feature type="signal peptide" evidence="2">
    <location>
        <begin position="1"/>
        <end position="27"/>
    </location>
</feature>
<feature type="compositionally biased region" description="Gly residues" evidence="1">
    <location>
        <begin position="401"/>
        <end position="412"/>
    </location>
</feature>
<dbReference type="RefSeq" id="WP_006980644.1">
    <property type="nucleotide sequence ID" value="NZ_ABVL01000009.1"/>
</dbReference>
<protein>
    <recommendedName>
        <fullName evidence="3">Peptidase S9 prolyl oligopeptidase catalytic domain-containing protein</fullName>
    </recommendedName>
</protein>
<dbReference type="EMBL" id="ABVL01000009">
    <property type="protein sequence ID" value="EDY19142.1"/>
    <property type="molecule type" value="Genomic_DNA"/>
</dbReference>
<dbReference type="InterPro" id="IPR001375">
    <property type="entry name" value="Peptidase_S9_cat"/>
</dbReference>
<keyword evidence="5" id="KW-1185">Reference proteome</keyword>
<dbReference type="SUPFAM" id="SSF53474">
    <property type="entry name" value="alpha/beta-Hydrolases"/>
    <property type="match status" value="1"/>
</dbReference>
<dbReference type="Gene3D" id="3.40.50.1820">
    <property type="entry name" value="alpha/beta hydrolase"/>
    <property type="match status" value="1"/>
</dbReference>
<name>B4D331_9BACT</name>
<feature type="region of interest" description="Disordered" evidence="1">
    <location>
        <begin position="365"/>
        <end position="453"/>
    </location>
</feature>